<reference evidence="2 3" key="1">
    <citation type="submission" date="2018-09" db="EMBL/GenBank/DDBJ databases">
        <title>Bacillus saliacetes sp. nov., isolated from Thai shrimp paste (Ka-pi).</title>
        <authorList>
            <person name="Daroonpunt R."/>
            <person name="Tanasupawat S."/>
            <person name="Yiamsombut S."/>
        </authorList>
    </citation>
    <scope>NUCLEOTIDE SEQUENCE [LARGE SCALE GENOMIC DNA]</scope>
    <source>
        <strain evidence="2 3">SKP7-4</strain>
    </source>
</reference>
<evidence type="ECO:0000313" key="3">
    <source>
        <dbReference type="Proteomes" id="UP000265801"/>
    </source>
</evidence>
<keyword evidence="3" id="KW-1185">Reference proteome</keyword>
<dbReference type="AlphaFoldDB" id="A0A3A1QUU1"/>
<comment type="caution">
    <text evidence="2">The sequence shown here is derived from an EMBL/GenBank/DDBJ whole genome shotgun (WGS) entry which is preliminary data.</text>
</comment>
<evidence type="ECO:0000313" key="2">
    <source>
        <dbReference type="EMBL" id="RIW31830.1"/>
    </source>
</evidence>
<dbReference type="EMBL" id="QXIR01000020">
    <property type="protein sequence ID" value="RIW31830.1"/>
    <property type="molecule type" value="Genomic_DNA"/>
</dbReference>
<dbReference type="RefSeq" id="WP_119547867.1">
    <property type="nucleotide sequence ID" value="NZ_QXIR01000020.1"/>
</dbReference>
<dbReference type="OrthoDB" id="2450678at2"/>
<gene>
    <name evidence="2" type="ORF">D3H55_14485</name>
</gene>
<evidence type="ECO:0000256" key="1">
    <source>
        <dbReference type="SAM" id="SignalP"/>
    </source>
</evidence>
<keyword evidence="1" id="KW-0732">Signal</keyword>
<feature type="signal peptide" evidence="1">
    <location>
        <begin position="1"/>
        <end position="21"/>
    </location>
</feature>
<feature type="chain" id="PRO_5017396323" description="Spore coat protein" evidence="1">
    <location>
        <begin position="22"/>
        <end position="246"/>
    </location>
</feature>
<sequence length="246" mass="26574">MNKVKKALLATSMAGALVVSAGYGTYSWFTSSTSAVGDIDNGTLSVNNGEAISTKLFSAAKFAPSQVVTGEFITLDNTGNLEQNLKLTYEASVDKASADPYKIYYMAFKYTAKPDMDELNDWRMAWEKGFFNGNHNPRSMGIAAASKSDMPQLPKGVEVVTGEVAVEEASSIASFSKSTASAAEGSKTFKIGNDEFFTLNEDEYITMAFDVKLDDGAGNEYQGAQYDANLMVEAKQTDMGAKYKNK</sequence>
<evidence type="ECO:0008006" key="4">
    <source>
        <dbReference type="Google" id="ProtNLM"/>
    </source>
</evidence>
<protein>
    <recommendedName>
        <fullName evidence="4">Spore coat protein</fullName>
    </recommendedName>
</protein>
<name>A0A3A1QUU1_9BACI</name>
<accession>A0A3A1QUU1</accession>
<proteinExistence type="predicted"/>
<dbReference type="Proteomes" id="UP000265801">
    <property type="component" value="Unassembled WGS sequence"/>
</dbReference>
<organism evidence="2 3">
    <name type="scientific">Bacillus salacetis</name>
    <dbReference type="NCBI Taxonomy" id="2315464"/>
    <lineage>
        <taxon>Bacteria</taxon>
        <taxon>Bacillati</taxon>
        <taxon>Bacillota</taxon>
        <taxon>Bacilli</taxon>
        <taxon>Bacillales</taxon>
        <taxon>Bacillaceae</taxon>
        <taxon>Bacillus</taxon>
    </lineage>
</organism>